<evidence type="ECO:0000313" key="2">
    <source>
        <dbReference type="Proteomes" id="UP000063434"/>
    </source>
</evidence>
<dbReference type="SUPFAM" id="SSF57783">
    <property type="entry name" value="Zinc beta-ribbon"/>
    <property type="match status" value="1"/>
</dbReference>
<protein>
    <submittedName>
        <fullName evidence="1">Uncharacterized protein</fullName>
    </submittedName>
</protein>
<dbReference type="Proteomes" id="UP000063434">
    <property type="component" value="Unassembled WGS sequence"/>
</dbReference>
<organism evidence="1 2">
    <name type="scientific">Pseudomonas fluorescens</name>
    <dbReference type="NCBI Taxonomy" id="294"/>
    <lineage>
        <taxon>Bacteria</taxon>
        <taxon>Pseudomonadati</taxon>
        <taxon>Pseudomonadota</taxon>
        <taxon>Gammaproteobacteria</taxon>
        <taxon>Pseudomonadales</taxon>
        <taxon>Pseudomonadaceae</taxon>
        <taxon>Pseudomonas</taxon>
    </lineage>
</organism>
<dbReference type="PATRIC" id="fig|294.195.peg.5052"/>
<dbReference type="AlphaFoldDB" id="A0A109KMV1"/>
<reference evidence="1 2" key="1">
    <citation type="submission" date="2015-05" db="EMBL/GenBank/DDBJ databases">
        <title>A genomic and transcriptomic approach to investigate the blue pigment phenotype in Pseudomonas fluorescens.</title>
        <authorList>
            <person name="Andreani N.A."/>
            <person name="Cardazzo B."/>
        </authorList>
    </citation>
    <scope>NUCLEOTIDE SEQUENCE [LARGE SCALE GENOMIC DNA]</scope>
    <source>
        <strain evidence="1 2">Ps_40</strain>
    </source>
</reference>
<dbReference type="EMBL" id="LCYC01000058">
    <property type="protein sequence ID" value="KWV72184.1"/>
    <property type="molecule type" value="Genomic_DNA"/>
</dbReference>
<dbReference type="RefSeq" id="WP_060766240.1">
    <property type="nucleotide sequence ID" value="NZ_LCYC01000058.1"/>
</dbReference>
<dbReference type="Gene3D" id="2.20.25.10">
    <property type="match status" value="1"/>
</dbReference>
<gene>
    <name evidence="1" type="ORF">PFL603g_04725</name>
</gene>
<proteinExistence type="predicted"/>
<comment type="caution">
    <text evidence="1">The sequence shown here is derived from an EMBL/GenBank/DDBJ whole genome shotgun (WGS) entry which is preliminary data.</text>
</comment>
<name>A0A109KMV1_PSEFL</name>
<accession>A0A109KMV1</accession>
<sequence>METQVEGFRATCPKCGHPEFVVTPSENVENADKMLAFVLCGDVDCQHLISVLPGTAAWHIRD</sequence>
<evidence type="ECO:0000313" key="1">
    <source>
        <dbReference type="EMBL" id="KWV72184.1"/>
    </source>
</evidence>